<sequence>MYNCQTRKYLLKTGTTVCSMNGLLTIVLAKSASWLTIILCLSLRKLTNPKTRTQHTRELHTC</sequence>
<proteinExistence type="predicted"/>
<keyword evidence="1" id="KW-0812">Transmembrane</keyword>
<evidence type="ECO:0000256" key="1">
    <source>
        <dbReference type="SAM" id="Phobius"/>
    </source>
</evidence>
<reference evidence="2" key="2">
    <citation type="journal article" date="2015" name="Fish Shellfish Immunol.">
        <title>Early steps in the European eel (Anguilla anguilla)-Vibrio vulnificus interaction in the gills: Role of the RtxA13 toxin.</title>
        <authorList>
            <person name="Callol A."/>
            <person name="Pajuelo D."/>
            <person name="Ebbesson L."/>
            <person name="Teles M."/>
            <person name="MacKenzie S."/>
            <person name="Amaro C."/>
        </authorList>
    </citation>
    <scope>NUCLEOTIDE SEQUENCE</scope>
</reference>
<dbReference type="AlphaFoldDB" id="A0A0E9PE57"/>
<evidence type="ECO:0000313" key="2">
    <source>
        <dbReference type="EMBL" id="JAH02567.1"/>
    </source>
</evidence>
<name>A0A0E9PE57_ANGAN</name>
<feature type="transmembrane region" description="Helical" evidence="1">
    <location>
        <begin position="20"/>
        <end position="43"/>
    </location>
</feature>
<keyword evidence="1" id="KW-1133">Transmembrane helix</keyword>
<organism evidence="2">
    <name type="scientific">Anguilla anguilla</name>
    <name type="common">European freshwater eel</name>
    <name type="synonym">Muraena anguilla</name>
    <dbReference type="NCBI Taxonomy" id="7936"/>
    <lineage>
        <taxon>Eukaryota</taxon>
        <taxon>Metazoa</taxon>
        <taxon>Chordata</taxon>
        <taxon>Craniata</taxon>
        <taxon>Vertebrata</taxon>
        <taxon>Euteleostomi</taxon>
        <taxon>Actinopterygii</taxon>
        <taxon>Neopterygii</taxon>
        <taxon>Teleostei</taxon>
        <taxon>Anguilliformes</taxon>
        <taxon>Anguillidae</taxon>
        <taxon>Anguilla</taxon>
    </lineage>
</organism>
<accession>A0A0E9PE57</accession>
<keyword evidence="1" id="KW-0472">Membrane</keyword>
<dbReference type="EMBL" id="GBXM01106010">
    <property type="protein sequence ID" value="JAH02567.1"/>
    <property type="molecule type" value="Transcribed_RNA"/>
</dbReference>
<reference evidence="2" key="1">
    <citation type="submission" date="2014-11" db="EMBL/GenBank/DDBJ databases">
        <authorList>
            <person name="Amaro Gonzalez C."/>
        </authorList>
    </citation>
    <scope>NUCLEOTIDE SEQUENCE</scope>
</reference>
<protein>
    <submittedName>
        <fullName evidence="2">Uncharacterized protein</fullName>
    </submittedName>
</protein>